<dbReference type="Proteomes" id="UP000292445">
    <property type="component" value="Unassembled WGS sequence"/>
</dbReference>
<dbReference type="SUPFAM" id="SSF53850">
    <property type="entry name" value="Periplasmic binding protein-like II"/>
    <property type="match status" value="1"/>
</dbReference>
<dbReference type="AlphaFoldDB" id="A0A4Q7NNR3"/>
<accession>A0A4Q7NNR3</accession>
<gene>
    <name evidence="1" type="ORF">EV675_2633</name>
</gene>
<sequence>MTSSPTTVTRIQFHCWDTISSHASNFLSNLSLVEQGGLITASPTSAAHRYKQLRSISILPIQLGTPLPPISLIVSRSRAIEGPLQALRIELTREARQLRQTLGTA</sequence>
<dbReference type="EMBL" id="SGXC01000001">
    <property type="protein sequence ID" value="RZS86586.1"/>
    <property type="molecule type" value="Genomic_DNA"/>
</dbReference>
<name>A0A4Q7NNR3_9BURK</name>
<dbReference type="RefSeq" id="WP_165404337.1">
    <property type="nucleotide sequence ID" value="NZ_SGXC01000001.1"/>
</dbReference>
<evidence type="ECO:0000313" key="2">
    <source>
        <dbReference type="Proteomes" id="UP000292445"/>
    </source>
</evidence>
<keyword evidence="2" id="KW-1185">Reference proteome</keyword>
<evidence type="ECO:0000313" key="1">
    <source>
        <dbReference type="EMBL" id="RZS86586.1"/>
    </source>
</evidence>
<evidence type="ECO:0008006" key="3">
    <source>
        <dbReference type="Google" id="ProtNLM"/>
    </source>
</evidence>
<organism evidence="1 2">
    <name type="scientific">Pigmentiphaga kullae</name>
    <dbReference type="NCBI Taxonomy" id="151784"/>
    <lineage>
        <taxon>Bacteria</taxon>
        <taxon>Pseudomonadati</taxon>
        <taxon>Pseudomonadota</taxon>
        <taxon>Betaproteobacteria</taxon>
        <taxon>Burkholderiales</taxon>
        <taxon>Alcaligenaceae</taxon>
        <taxon>Pigmentiphaga</taxon>
    </lineage>
</organism>
<proteinExistence type="predicted"/>
<reference evidence="1 2" key="1">
    <citation type="submission" date="2019-02" db="EMBL/GenBank/DDBJ databases">
        <title>Genomic Encyclopedia of Type Strains, Phase IV (KMG-IV): sequencing the most valuable type-strain genomes for metagenomic binning, comparative biology and taxonomic classification.</title>
        <authorList>
            <person name="Goeker M."/>
        </authorList>
    </citation>
    <scope>NUCLEOTIDE SEQUENCE [LARGE SCALE GENOMIC DNA]</scope>
    <source>
        <strain evidence="1 2">K24</strain>
    </source>
</reference>
<protein>
    <recommendedName>
        <fullName evidence="3">LysR substrate binding domain-containing protein</fullName>
    </recommendedName>
</protein>
<comment type="caution">
    <text evidence="1">The sequence shown here is derived from an EMBL/GenBank/DDBJ whole genome shotgun (WGS) entry which is preliminary data.</text>
</comment>